<gene>
    <name evidence="1" type="ORF">SAMN02910291_00810</name>
</gene>
<evidence type="ECO:0000313" key="2">
    <source>
        <dbReference type="Proteomes" id="UP000182680"/>
    </source>
</evidence>
<evidence type="ECO:0000313" key="1">
    <source>
        <dbReference type="EMBL" id="SFW32006.1"/>
    </source>
</evidence>
<organism evidence="1 2">
    <name type="scientific">Desulfovibrio desulfuricans</name>
    <dbReference type="NCBI Taxonomy" id="876"/>
    <lineage>
        <taxon>Bacteria</taxon>
        <taxon>Pseudomonadati</taxon>
        <taxon>Thermodesulfobacteriota</taxon>
        <taxon>Desulfovibrionia</taxon>
        <taxon>Desulfovibrionales</taxon>
        <taxon>Desulfovibrionaceae</taxon>
        <taxon>Desulfovibrio</taxon>
    </lineage>
</organism>
<dbReference type="OMA" id="LIVKHEG"/>
<protein>
    <recommendedName>
        <fullName evidence="3">DUF465 domain-containing protein</fullName>
    </recommendedName>
</protein>
<dbReference type="AlphaFoldDB" id="A0AA94L1L8"/>
<proteinExistence type="predicted"/>
<evidence type="ECO:0008006" key="3">
    <source>
        <dbReference type="Google" id="ProtNLM"/>
    </source>
</evidence>
<dbReference type="Gene3D" id="6.10.280.50">
    <property type="match status" value="1"/>
</dbReference>
<comment type="caution">
    <text evidence="1">The sequence shown here is derived from an EMBL/GenBank/DDBJ whole genome shotgun (WGS) entry which is preliminary data.</text>
</comment>
<name>A0AA94L1L8_DESDE</name>
<dbReference type="EMBL" id="FPIW01000009">
    <property type="protein sequence ID" value="SFW32006.1"/>
    <property type="molecule type" value="Genomic_DNA"/>
</dbReference>
<dbReference type="RefSeq" id="WP_012625522.1">
    <property type="nucleotide sequence ID" value="NZ_FPIW01000009.1"/>
</dbReference>
<accession>A0AA94L1L8</accession>
<sequence>MDQHELELLNKYAATDPELKSLWEDHVLYEKQVEKLEGKAFRTPTEEQTLKQLKKQKLEGKTQLMAILDRIKKQDC</sequence>
<dbReference type="InterPro" id="IPR038444">
    <property type="entry name" value="DUF465_sf"/>
</dbReference>
<dbReference type="Proteomes" id="UP000182680">
    <property type="component" value="Unassembled WGS sequence"/>
</dbReference>
<dbReference type="InterPro" id="IPR007420">
    <property type="entry name" value="DUF465"/>
</dbReference>
<dbReference type="Pfam" id="PF04325">
    <property type="entry name" value="DUF465"/>
    <property type="match status" value="1"/>
</dbReference>
<reference evidence="2" key="1">
    <citation type="submission" date="2016-11" db="EMBL/GenBank/DDBJ databases">
        <authorList>
            <person name="Jaros S."/>
            <person name="Januszkiewicz K."/>
            <person name="Wedrychowicz H."/>
        </authorList>
    </citation>
    <scope>NUCLEOTIDE SEQUENCE [LARGE SCALE GENOMIC DNA]</scope>
    <source>
        <strain evidence="2">DSM 7057</strain>
    </source>
</reference>